<dbReference type="Proteomes" id="UP000016666">
    <property type="component" value="Unassembled WGS sequence"/>
</dbReference>
<feature type="domain" description="Quinolinate phosphoribosyl transferase C-terminal" evidence="5">
    <location>
        <begin position="27"/>
        <end position="128"/>
    </location>
</feature>
<dbReference type="InterPro" id="IPR027277">
    <property type="entry name" value="NadC/ModD"/>
</dbReference>
<dbReference type="UniPathway" id="UPA00253"/>
<dbReference type="InterPro" id="IPR036068">
    <property type="entry name" value="Nicotinate_pribotase-like_C"/>
</dbReference>
<evidence type="ECO:0000313" key="7">
    <source>
        <dbReference type="Proteomes" id="UP000016666"/>
    </source>
</evidence>
<dbReference type="InterPro" id="IPR013785">
    <property type="entry name" value="Aldolase_TIM"/>
</dbReference>
<evidence type="ECO:0000256" key="1">
    <source>
        <dbReference type="ARBA" id="ARBA00004790"/>
    </source>
</evidence>
<evidence type="ECO:0000256" key="3">
    <source>
        <dbReference type="ARBA" id="ARBA00022676"/>
    </source>
</evidence>
<evidence type="ECO:0000256" key="4">
    <source>
        <dbReference type="SAM" id="MobiDB-lite"/>
    </source>
</evidence>
<dbReference type="OMA" id="KHCASSM"/>
<dbReference type="Gene3D" id="3.20.20.70">
    <property type="entry name" value="Aldolase class I"/>
    <property type="match status" value="1"/>
</dbReference>
<dbReference type="AlphaFoldDB" id="A0A493T4P3"/>
<sequence length="138" mass="14108">PPILPHSPPLPPVSPSPPHSPSIPRPQVVADARRAAGFTRLLSVECSSQEQALEAAGAGADIVLMDNFTPQALAAAAAAVKAAHPWVRVEASGGVTEGTLPHFLAPHVDVVSMGSLTHSAPAIDFALRVLTGTTPVPK</sequence>
<evidence type="ECO:0000256" key="2">
    <source>
        <dbReference type="ARBA" id="ARBA00009400"/>
    </source>
</evidence>
<name>A0A493T4P3_ANAPP</name>
<keyword evidence="7" id="KW-1185">Reference proteome</keyword>
<comment type="pathway">
    <text evidence="1">Cofactor biosynthesis; NAD(+) biosynthesis.</text>
</comment>
<proteinExistence type="inferred from homology"/>
<evidence type="ECO:0000259" key="5">
    <source>
        <dbReference type="Pfam" id="PF01729"/>
    </source>
</evidence>
<protein>
    <recommendedName>
        <fullName evidence="5">Quinolinate phosphoribosyl transferase C-terminal domain-containing protein</fullName>
    </recommendedName>
</protein>
<feature type="region of interest" description="Disordered" evidence="4">
    <location>
        <begin position="1"/>
        <end position="25"/>
    </location>
</feature>
<dbReference type="GeneTree" id="ENSGT00390000002761"/>
<dbReference type="Pfam" id="PF01729">
    <property type="entry name" value="QRPTase_C"/>
    <property type="match status" value="1"/>
</dbReference>
<reference evidence="7" key="1">
    <citation type="submission" date="2017-10" db="EMBL/GenBank/DDBJ databases">
        <title>A new Pekin duck reference genome.</title>
        <authorList>
            <person name="Hou Z.-C."/>
            <person name="Zhou Z.-K."/>
            <person name="Zhu F."/>
            <person name="Hou S.-S."/>
        </authorList>
    </citation>
    <scope>NUCLEOTIDE SEQUENCE [LARGE SCALE GENOMIC DNA]</scope>
</reference>
<comment type="similarity">
    <text evidence="2">Belongs to the NadC/ModD family.</text>
</comment>
<dbReference type="GO" id="GO:0034213">
    <property type="term" value="P:quinolinate catabolic process"/>
    <property type="evidence" value="ECO:0007669"/>
    <property type="project" value="TreeGrafter"/>
</dbReference>
<dbReference type="GO" id="GO:0005737">
    <property type="term" value="C:cytoplasm"/>
    <property type="evidence" value="ECO:0007669"/>
    <property type="project" value="TreeGrafter"/>
</dbReference>
<keyword evidence="3" id="KW-0328">Glycosyltransferase</keyword>
<dbReference type="SUPFAM" id="SSF51690">
    <property type="entry name" value="Nicotinate/Quinolinate PRTase C-terminal domain-like"/>
    <property type="match status" value="1"/>
</dbReference>
<feature type="compositionally biased region" description="Pro residues" evidence="4">
    <location>
        <begin position="1"/>
        <end position="24"/>
    </location>
</feature>
<accession>A0A493T4P3</accession>
<dbReference type="GO" id="GO:0004514">
    <property type="term" value="F:nicotinate-nucleotide diphosphorylase (carboxylating) activity"/>
    <property type="evidence" value="ECO:0007669"/>
    <property type="project" value="InterPro"/>
</dbReference>
<dbReference type="Ensembl" id="ENSAPLT00000029960.1">
    <property type="protein sequence ID" value="ENSAPLP00000020610.1"/>
    <property type="gene ID" value="ENSAPLG00000017260.1"/>
</dbReference>
<dbReference type="PANTHER" id="PTHR32179">
    <property type="entry name" value="NICOTINATE-NUCLEOTIDE PYROPHOSPHORYLASE [CARBOXYLATING]"/>
    <property type="match status" value="1"/>
</dbReference>
<dbReference type="GO" id="GO:0009435">
    <property type="term" value="P:NAD+ biosynthetic process"/>
    <property type="evidence" value="ECO:0007669"/>
    <property type="project" value="UniProtKB-UniPathway"/>
</dbReference>
<reference evidence="6" key="2">
    <citation type="submission" date="2025-08" db="UniProtKB">
        <authorList>
            <consortium name="Ensembl"/>
        </authorList>
    </citation>
    <scope>IDENTIFICATION</scope>
</reference>
<organism evidence="6 7">
    <name type="scientific">Anas platyrhynchos platyrhynchos</name>
    <name type="common">Northern mallard</name>
    <dbReference type="NCBI Taxonomy" id="8840"/>
    <lineage>
        <taxon>Eukaryota</taxon>
        <taxon>Metazoa</taxon>
        <taxon>Chordata</taxon>
        <taxon>Craniata</taxon>
        <taxon>Vertebrata</taxon>
        <taxon>Euteleostomi</taxon>
        <taxon>Archelosauria</taxon>
        <taxon>Archosauria</taxon>
        <taxon>Dinosauria</taxon>
        <taxon>Saurischia</taxon>
        <taxon>Theropoda</taxon>
        <taxon>Coelurosauria</taxon>
        <taxon>Aves</taxon>
        <taxon>Neognathae</taxon>
        <taxon>Galloanserae</taxon>
        <taxon>Anseriformes</taxon>
        <taxon>Anatidae</taxon>
        <taxon>Anatinae</taxon>
        <taxon>Anas</taxon>
    </lineage>
</organism>
<reference evidence="6" key="3">
    <citation type="submission" date="2025-09" db="UniProtKB">
        <authorList>
            <consortium name="Ensembl"/>
        </authorList>
    </citation>
    <scope>IDENTIFICATION</scope>
</reference>
<dbReference type="InterPro" id="IPR002638">
    <property type="entry name" value="Quinolinate_PRibosylTrfase_C"/>
</dbReference>
<dbReference type="STRING" id="8840.ENSAPLP00000020610"/>
<dbReference type="PANTHER" id="PTHR32179:SF3">
    <property type="entry name" value="NICOTINATE-NUCLEOTIDE PYROPHOSPHORYLASE [CARBOXYLATING]"/>
    <property type="match status" value="1"/>
</dbReference>
<keyword evidence="3" id="KW-0808">Transferase</keyword>
<evidence type="ECO:0000313" key="6">
    <source>
        <dbReference type="Ensembl" id="ENSAPLP00000020610.1"/>
    </source>
</evidence>